<dbReference type="NCBIfam" id="TIGR00278">
    <property type="entry name" value="membrane protein insertion efficiency factor YidD"/>
    <property type="match status" value="1"/>
</dbReference>
<keyword evidence="3" id="KW-1185">Reference proteome</keyword>
<dbReference type="HAMAP" id="MF_00386">
    <property type="entry name" value="UPF0161_YidD"/>
    <property type="match status" value="1"/>
</dbReference>
<keyword evidence="1" id="KW-0472">Membrane</keyword>
<reference evidence="3" key="1">
    <citation type="submission" date="2011-02" db="EMBL/GenBank/DDBJ databases">
        <title>The complete genome of Planctomyces brasiliensis DSM 5305.</title>
        <authorList>
            <person name="Lucas S."/>
            <person name="Copeland A."/>
            <person name="Lapidus A."/>
            <person name="Bruce D."/>
            <person name="Goodwin L."/>
            <person name="Pitluck S."/>
            <person name="Kyrpides N."/>
            <person name="Mavromatis K."/>
            <person name="Pagani I."/>
            <person name="Ivanova N."/>
            <person name="Ovchinnikova G."/>
            <person name="Lu M."/>
            <person name="Detter J.C."/>
            <person name="Han C."/>
            <person name="Land M."/>
            <person name="Hauser L."/>
            <person name="Markowitz V."/>
            <person name="Cheng J.-F."/>
            <person name="Hugenholtz P."/>
            <person name="Woyke T."/>
            <person name="Wu D."/>
            <person name="Tindall B."/>
            <person name="Pomrenke H.G."/>
            <person name="Brambilla E."/>
            <person name="Klenk H.-P."/>
            <person name="Eisen J.A."/>
        </authorList>
    </citation>
    <scope>NUCLEOTIDE SEQUENCE [LARGE SCALE GENOMIC DNA]</scope>
    <source>
        <strain evidence="3">ATCC 49424 / DSM 5305 / JCM 21570 / NBRC 103401 / IFAM 1448</strain>
    </source>
</reference>
<proteinExistence type="inferred from homology"/>
<sequence>MKAFARFLWNLPGEILIFLVRIYQWTLSPLIGRQCRFQPTCSHYYIGAVRKYGAIRGSWKGLVRIIRCNPWGGSGYDPP</sequence>
<evidence type="ECO:0000313" key="3">
    <source>
        <dbReference type="Proteomes" id="UP000006860"/>
    </source>
</evidence>
<dbReference type="PANTHER" id="PTHR33383:SF1">
    <property type="entry name" value="MEMBRANE PROTEIN INSERTION EFFICIENCY FACTOR-RELATED"/>
    <property type="match status" value="1"/>
</dbReference>
<protein>
    <recommendedName>
        <fullName evidence="1">Putative membrane protein insertion efficiency factor</fullName>
    </recommendedName>
</protein>
<name>F0SLH5_RUBBR</name>
<comment type="similarity">
    <text evidence="1">Belongs to the UPF0161 family.</text>
</comment>
<dbReference type="Proteomes" id="UP000006860">
    <property type="component" value="Chromosome"/>
</dbReference>
<dbReference type="GO" id="GO:0005886">
    <property type="term" value="C:plasma membrane"/>
    <property type="evidence" value="ECO:0007669"/>
    <property type="project" value="UniProtKB-SubCell"/>
</dbReference>
<dbReference type="EMBL" id="CP002546">
    <property type="protein sequence ID" value="ADY57658.1"/>
    <property type="molecule type" value="Genomic_DNA"/>
</dbReference>
<dbReference type="InterPro" id="IPR002696">
    <property type="entry name" value="Membr_insert_effic_factor_YidD"/>
</dbReference>
<dbReference type="RefSeq" id="WP_013626402.1">
    <property type="nucleotide sequence ID" value="NC_015174.1"/>
</dbReference>
<dbReference type="PANTHER" id="PTHR33383">
    <property type="entry name" value="MEMBRANE PROTEIN INSERTION EFFICIENCY FACTOR-RELATED"/>
    <property type="match status" value="1"/>
</dbReference>
<dbReference type="HOGENOM" id="CLU_144811_6_1_0"/>
<dbReference type="KEGG" id="pbs:Plabr_0026"/>
<dbReference type="eggNOG" id="COG0759">
    <property type="taxonomic scope" value="Bacteria"/>
</dbReference>
<keyword evidence="1" id="KW-0997">Cell inner membrane</keyword>
<evidence type="ECO:0000313" key="2">
    <source>
        <dbReference type="EMBL" id="ADY57658.1"/>
    </source>
</evidence>
<dbReference type="STRING" id="756272.Plabr_0026"/>
<dbReference type="SMART" id="SM01234">
    <property type="entry name" value="Haemolytic"/>
    <property type="match status" value="1"/>
</dbReference>
<evidence type="ECO:0000256" key="1">
    <source>
        <dbReference type="HAMAP-Rule" id="MF_00386"/>
    </source>
</evidence>
<gene>
    <name evidence="2" type="ordered locus">Plabr_0026</name>
</gene>
<comment type="function">
    <text evidence="1">Could be involved in insertion of integral membrane proteins into the membrane.</text>
</comment>
<dbReference type="AlphaFoldDB" id="F0SLH5"/>
<dbReference type="Pfam" id="PF01809">
    <property type="entry name" value="YidD"/>
    <property type="match status" value="1"/>
</dbReference>
<comment type="subcellular location">
    <subcellularLocation>
        <location evidence="1">Cell inner membrane</location>
        <topology evidence="1">Peripheral membrane protein</topology>
        <orientation evidence="1">Cytoplasmic side</orientation>
    </subcellularLocation>
</comment>
<organism evidence="2 3">
    <name type="scientific">Rubinisphaera brasiliensis (strain ATCC 49424 / DSM 5305 / JCM 21570 / IAM 15109 / NBRC 103401 / IFAM 1448)</name>
    <name type="common">Planctomyces brasiliensis</name>
    <dbReference type="NCBI Taxonomy" id="756272"/>
    <lineage>
        <taxon>Bacteria</taxon>
        <taxon>Pseudomonadati</taxon>
        <taxon>Planctomycetota</taxon>
        <taxon>Planctomycetia</taxon>
        <taxon>Planctomycetales</taxon>
        <taxon>Planctomycetaceae</taxon>
        <taxon>Rubinisphaera</taxon>
    </lineage>
</organism>
<accession>F0SLH5</accession>
<dbReference type="OrthoDB" id="9801753at2"/>
<keyword evidence="1" id="KW-1003">Cell membrane</keyword>